<dbReference type="PROSITE" id="PS00143">
    <property type="entry name" value="INSULINASE"/>
    <property type="match status" value="1"/>
</dbReference>
<evidence type="ECO:0000256" key="1">
    <source>
        <dbReference type="ARBA" id="ARBA00001947"/>
    </source>
</evidence>
<name>A0A1M7TDH0_9BACT</name>
<dbReference type="RefSeq" id="WP_245791007.1">
    <property type="nucleotide sequence ID" value="NZ_FRDI01000010.1"/>
</dbReference>
<dbReference type="Pfam" id="PF05193">
    <property type="entry name" value="Peptidase_M16_C"/>
    <property type="match status" value="2"/>
</dbReference>
<evidence type="ECO:0000256" key="4">
    <source>
        <dbReference type="SAM" id="MobiDB-lite"/>
    </source>
</evidence>
<evidence type="ECO:0000313" key="8">
    <source>
        <dbReference type="Proteomes" id="UP000186469"/>
    </source>
</evidence>
<proteinExistence type="inferred from homology"/>
<dbReference type="GO" id="GO:0046872">
    <property type="term" value="F:metal ion binding"/>
    <property type="evidence" value="ECO:0007669"/>
    <property type="project" value="InterPro"/>
</dbReference>
<organism evidence="7 8">
    <name type="scientific">Desulfovibrio litoralis DSM 11393</name>
    <dbReference type="NCBI Taxonomy" id="1121455"/>
    <lineage>
        <taxon>Bacteria</taxon>
        <taxon>Pseudomonadati</taxon>
        <taxon>Thermodesulfobacteriota</taxon>
        <taxon>Desulfovibrionia</taxon>
        <taxon>Desulfovibrionales</taxon>
        <taxon>Desulfovibrionaceae</taxon>
        <taxon>Desulfovibrio</taxon>
    </lineage>
</organism>
<sequence length="943" mass="105864">MTLKTLLFTICCSLVIISSTYYKSVASETNSTSNNSTIEKNMPLNTEKQNIENQSPYSITRLSNGLKVAVFEDMRFPLVSIRLYVHAGSAYENETQAGISHLLEHMVFKGTDNFPKGQISSSIESVGGYLNAATSFDYTVYQTDMPQKSWLEGLKAVQEMAFKATLDPNELEPEKDVIIAELKRSEDNPGAKLFKMMQKATFNQTSYARPIIGYEQTVRSTSSDDLKTYIKTHYQPQNMLLLVAGNVKKEDVIKEAEALFGSLENTSKLSPPELTPPNAKAGIEVVYGPWNKIYLAFSFPAPPQTDPQATALDVFAHLLSGDRTSYLYKKYKYDLRLVESISASYDGFERTGMLSFFVTLEPDKFDKFWTTFIKDLPQLANLKFTDQELARAKLNIEDDLFRSKETLAGLASKLGYFEFFSSGGETGEKTYLHDLNIITQKVLAQVASEVLKPEVMNIAMIVPEVKPETKSESKSEVKPETQAQAKTEITKEPKQKNVSNSKQSSLFADLNSLQTKMSQDLNSNWQSKNKTQTVDETIQVEQAELIDLGANRKLILITDNTMPYTAINLFFNGGDSLLSQKEQGLAAFVSQAILKGTKTMDVTAIETFKADRAASFGASSGRQSFTLSLSQPSRFTPDMLKLLKDTLENPTFKEQELARIKENQIASVKTQEDQALGLAFRRVFPFLYGEHDYGKMQLGTLDSIEKIKRKDVLNFWNKQKEQAWVLSVSGAFNRDEIIAFAKSLPKPTQAIPSLKTAHFVGDKELNLKMPGRNQAHLLLIFETDKYISNDTPALELLNAVLAGQSGLLFRDLRDNQGLGYTVTSMTWQAQQGGFIAFYIGTEPNKIAQAKDGFIKIIQTLKDTKLDETELQRGKNQLEGDYYRDHQSIASRSSEAGSMALFDYKIDHPRQNIEQAKSVQAQDLQNLARKYFDLEKMRIVKVLP</sequence>
<dbReference type="InterPro" id="IPR011765">
    <property type="entry name" value="Pept_M16_N"/>
</dbReference>
<dbReference type="GO" id="GO:0004222">
    <property type="term" value="F:metalloendopeptidase activity"/>
    <property type="evidence" value="ECO:0007669"/>
    <property type="project" value="InterPro"/>
</dbReference>
<dbReference type="InterPro" id="IPR001431">
    <property type="entry name" value="Pept_M16_Zn_BS"/>
</dbReference>
<evidence type="ECO:0000259" key="5">
    <source>
        <dbReference type="Pfam" id="PF00675"/>
    </source>
</evidence>
<gene>
    <name evidence="7" type="ORF">SAMN02745728_01893</name>
</gene>
<dbReference type="PANTHER" id="PTHR11851">
    <property type="entry name" value="METALLOPROTEASE"/>
    <property type="match status" value="1"/>
</dbReference>
<comment type="cofactor">
    <cofactor evidence="1">
        <name>Zn(2+)</name>
        <dbReference type="ChEBI" id="CHEBI:29105"/>
    </cofactor>
</comment>
<dbReference type="STRING" id="1121455.SAMN02745728_01893"/>
<dbReference type="Pfam" id="PF00675">
    <property type="entry name" value="Peptidase_M16"/>
    <property type="match status" value="2"/>
</dbReference>
<dbReference type="InterPro" id="IPR011249">
    <property type="entry name" value="Metalloenz_LuxS/M16"/>
</dbReference>
<feature type="domain" description="Peptidase M16 C-terminal" evidence="6">
    <location>
        <begin position="707"/>
        <end position="877"/>
    </location>
</feature>
<dbReference type="Proteomes" id="UP000186469">
    <property type="component" value="Unassembled WGS sequence"/>
</dbReference>
<feature type="domain" description="Peptidase M16 N-terminal" evidence="5">
    <location>
        <begin position="75"/>
        <end position="213"/>
    </location>
</feature>
<evidence type="ECO:0000259" key="6">
    <source>
        <dbReference type="Pfam" id="PF05193"/>
    </source>
</evidence>
<keyword evidence="8" id="KW-1185">Reference proteome</keyword>
<feature type="compositionally biased region" description="Basic and acidic residues" evidence="4">
    <location>
        <begin position="466"/>
        <end position="479"/>
    </location>
</feature>
<feature type="region of interest" description="Disordered" evidence="4">
    <location>
        <begin position="466"/>
        <end position="502"/>
    </location>
</feature>
<keyword evidence="7" id="KW-0645">Protease</keyword>
<dbReference type="Gene3D" id="3.30.830.10">
    <property type="entry name" value="Metalloenzyme, LuxS/M16 peptidase-like"/>
    <property type="match status" value="4"/>
</dbReference>
<evidence type="ECO:0000313" key="7">
    <source>
        <dbReference type="EMBL" id="SHN68799.1"/>
    </source>
</evidence>
<dbReference type="InterPro" id="IPR050361">
    <property type="entry name" value="MPP/UQCRC_Complex"/>
</dbReference>
<protein>
    <submittedName>
        <fullName evidence="7">Zinc protease</fullName>
    </submittedName>
</protein>
<evidence type="ECO:0000256" key="2">
    <source>
        <dbReference type="ARBA" id="ARBA00007261"/>
    </source>
</evidence>
<dbReference type="SUPFAM" id="SSF63411">
    <property type="entry name" value="LuxS/MPP-like metallohydrolase"/>
    <property type="match status" value="4"/>
</dbReference>
<accession>A0A1M7TDH0</accession>
<dbReference type="InterPro" id="IPR007863">
    <property type="entry name" value="Peptidase_M16_C"/>
</dbReference>
<dbReference type="AlphaFoldDB" id="A0A1M7TDH0"/>
<comment type="similarity">
    <text evidence="2 3">Belongs to the peptidase M16 family.</text>
</comment>
<evidence type="ECO:0000256" key="3">
    <source>
        <dbReference type="RuleBase" id="RU004447"/>
    </source>
</evidence>
<feature type="domain" description="Peptidase M16 N-terminal" evidence="5">
    <location>
        <begin position="556"/>
        <end position="672"/>
    </location>
</feature>
<reference evidence="7 8" key="1">
    <citation type="submission" date="2016-12" db="EMBL/GenBank/DDBJ databases">
        <authorList>
            <person name="Song W.-J."/>
            <person name="Kurnit D.M."/>
        </authorList>
    </citation>
    <scope>NUCLEOTIDE SEQUENCE [LARGE SCALE GENOMIC DNA]</scope>
    <source>
        <strain evidence="7 8">DSM 11393</strain>
    </source>
</reference>
<dbReference type="GO" id="GO:0006508">
    <property type="term" value="P:proteolysis"/>
    <property type="evidence" value="ECO:0007669"/>
    <property type="project" value="UniProtKB-KW"/>
</dbReference>
<dbReference type="PANTHER" id="PTHR11851:SF49">
    <property type="entry name" value="MITOCHONDRIAL-PROCESSING PEPTIDASE SUBUNIT ALPHA"/>
    <property type="match status" value="1"/>
</dbReference>
<feature type="domain" description="Peptidase M16 C-terminal" evidence="6">
    <location>
        <begin position="222"/>
        <end position="394"/>
    </location>
</feature>
<keyword evidence="7" id="KW-0378">Hydrolase</keyword>
<dbReference type="EMBL" id="FRDI01000010">
    <property type="protein sequence ID" value="SHN68799.1"/>
    <property type="molecule type" value="Genomic_DNA"/>
</dbReference>